<dbReference type="PANTHER" id="PTHR43201">
    <property type="entry name" value="ACYL-COA SYNTHETASE"/>
    <property type="match status" value="1"/>
</dbReference>
<gene>
    <name evidence="5" type="ORF">GCM10009720_15310</name>
</gene>
<dbReference type="EMBL" id="BAAAMN010000026">
    <property type="protein sequence ID" value="GAA2035708.1"/>
    <property type="molecule type" value="Genomic_DNA"/>
</dbReference>
<dbReference type="PROSITE" id="PS00455">
    <property type="entry name" value="AMP_BINDING"/>
    <property type="match status" value="1"/>
</dbReference>
<feature type="domain" description="AB hydrolase-1" evidence="4">
    <location>
        <begin position="70"/>
        <end position="345"/>
    </location>
</feature>
<proteinExistence type="inferred from homology"/>
<dbReference type="InterPro" id="IPR000073">
    <property type="entry name" value="AB_hydrolase_1"/>
</dbReference>
<feature type="domain" description="AMP-dependent synthetase/ligase" evidence="3">
    <location>
        <begin position="402"/>
        <end position="781"/>
    </location>
</feature>
<keyword evidence="5" id="KW-0378">Hydrolase</keyword>
<evidence type="ECO:0000313" key="5">
    <source>
        <dbReference type="EMBL" id="GAA2035708.1"/>
    </source>
</evidence>
<organism evidence="5 6">
    <name type="scientific">Yaniella flava</name>
    <dbReference type="NCBI Taxonomy" id="287930"/>
    <lineage>
        <taxon>Bacteria</taxon>
        <taxon>Bacillati</taxon>
        <taxon>Actinomycetota</taxon>
        <taxon>Actinomycetes</taxon>
        <taxon>Micrococcales</taxon>
        <taxon>Micrococcaceae</taxon>
        <taxon>Yaniella</taxon>
    </lineage>
</organism>
<dbReference type="SUPFAM" id="SSF53474">
    <property type="entry name" value="alpha/beta-Hydrolases"/>
    <property type="match status" value="1"/>
</dbReference>
<evidence type="ECO:0000256" key="2">
    <source>
        <dbReference type="ARBA" id="ARBA00022598"/>
    </source>
</evidence>
<dbReference type="InterPro" id="IPR000873">
    <property type="entry name" value="AMP-dep_synth/lig_dom"/>
</dbReference>
<comment type="caution">
    <text evidence="5">The sequence shown here is derived from an EMBL/GenBank/DDBJ whole genome shotgun (WGS) entry which is preliminary data.</text>
</comment>
<dbReference type="Gene3D" id="3.40.50.1820">
    <property type="entry name" value="alpha/beta hydrolase"/>
    <property type="match status" value="1"/>
</dbReference>
<dbReference type="InterPro" id="IPR042099">
    <property type="entry name" value="ANL_N_sf"/>
</dbReference>
<evidence type="ECO:0000259" key="4">
    <source>
        <dbReference type="Pfam" id="PF00561"/>
    </source>
</evidence>
<dbReference type="PANTHER" id="PTHR43201:SF5">
    <property type="entry name" value="MEDIUM-CHAIN ACYL-COA LIGASE ACSF2, MITOCHONDRIAL"/>
    <property type="match status" value="1"/>
</dbReference>
<accession>A0ABP5FWZ0</accession>
<dbReference type="Pfam" id="PF00561">
    <property type="entry name" value="Abhydrolase_1"/>
    <property type="match status" value="1"/>
</dbReference>
<sequence>MVNSSPMISPQPAQYPHSVVDPVKLPGWDPRWSRLVDAVTIDGTRQFHVLDNGPALEELGFSADDVDAIIVAVHGNPTWSYLWRGVAQAGIDAAKETLDLGSGAGRAPIIRVIAPDQLDMGFSQRLGHTELPSAKGQDTTYRTLDQRIFDLDAVLAALLDPEPQVPLFTLGHDWGGVVTLGWATHHTIREAGSGLDPAGMITLNTAVWHDESHPIPTPLQAALAGPLLAGSTVVTPAFLDTTLALGNPALSTAVKNAYKAPYADHTRRAGIGGFVADIPASTTHRSRKALRRVADGVAATEKPALLLWGAKDPVFLDRYQHDLLERLNNVQIHRYDTAGHLLAEDRNIAEPILGWVRQQLDGDTRPAPDVNASRGSVAVGQYAPLWEFLDRWTDSSKKAMVDMTATDAHGKPFEVSWSKLSSIVNAMTIGLRAAGMRPGDRVSMLVEPGRDLTAALYAVLRVGGVAVVTDAGLGVAGMTRAIKSAAPRWIIGETPGITLARATNLPGKRLSVRTMSPVARKALGLSGSMYGFATKYASQTYQEEATHPDPAPADDAAILFTSGSTGPAKGVRYTHQKLSALTQRLQYTLNVEPGSSLLAGFAPFALLGPAIGATSVTPNMSVTKPATLTATALADAAIAGETTMIFASPAALRNVVATAHELHHTQRTALEGISMLLSAGAPVPVPLMDDVLELVPNAEFHSPYGMTESLLISDIDHHTQRALGDRNDRGVCVGKPLDVVRVAMAPLDFYGRPSDTILEGDEAVGHLAEIVISTPHMLAGYDKLYNTNRQTRVDTVDGLQWHRTGDIGHLDEDGRLWIEGRTHHIVTPPTGVLGPGGPEDDIQRLSQVSRVAIVGVGPVGTQAIVAVIEPTDQSIKPGLAPTDLTDAVRAATDVDIAAVLITDDVPVDIRHNSKINRPLLADWAERVLADGKVTGTK</sequence>
<evidence type="ECO:0000313" key="6">
    <source>
        <dbReference type="Proteomes" id="UP001501461"/>
    </source>
</evidence>
<keyword evidence="6" id="KW-1185">Reference proteome</keyword>
<evidence type="ECO:0000256" key="1">
    <source>
        <dbReference type="ARBA" id="ARBA00006432"/>
    </source>
</evidence>
<dbReference type="Gene3D" id="3.40.50.12780">
    <property type="entry name" value="N-terminal domain of ligase-like"/>
    <property type="match status" value="1"/>
</dbReference>
<dbReference type="Proteomes" id="UP001501461">
    <property type="component" value="Unassembled WGS sequence"/>
</dbReference>
<dbReference type="InterPro" id="IPR029058">
    <property type="entry name" value="AB_hydrolase_fold"/>
</dbReference>
<reference evidence="6" key="1">
    <citation type="journal article" date="2019" name="Int. J. Syst. Evol. Microbiol.">
        <title>The Global Catalogue of Microorganisms (GCM) 10K type strain sequencing project: providing services to taxonomists for standard genome sequencing and annotation.</title>
        <authorList>
            <consortium name="The Broad Institute Genomics Platform"/>
            <consortium name="The Broad Institute Genome Sequencing Center for Infectious Disease"/>
            <person name="Wu L."/>
            <person name="Ma J."/>
        </authorList>
    </citation>
    <scope>NUCLEOTIDE SEQUENCE [LARGE SCALE GENOMIC DNA]</scope>
    <source>
        <strain evidence="6">JCM 13595</strain>
    </source>
</reference>
<name>A0ABP5FWZ0_9MICC</name>
<dbReference type="GO" id="GO:0016787">
    <property type="term" value="F:hydrolase activity"/>
    <property type="evidence" value="ECO:0007669"/>
    <property type="project" value="UniProtKB-KW"/>
</dbReference>
<dbReference type="Pfam" id="PF00501">
    <property type="entry name" value="AMP-binding"/>
    <property type="match status" value="1"/>
</dbReference>
<dbReference type="SUPFAM" id="SSF56801">
    <property type="entry name" value="Acetyl-CoA synthetase-like"/>
    <property type="match status" value="1"/>
</dbReference>
<dbReference type="InterPro" id="IPR020845">
    <property type="entry name" value="AMP-binding_CS"/>
</dbReference>
<keyword evidence="2" id="KW-0436">Ligase</keyword>
<evidence type="ECO:0000259" key="3">
    <source>
        <dbReference type="Pfam" id="PF00501"/>
    </source>
</evidence>
<comment type="similarity">
    <text evidence="1">Belongs to the ATP-dependent AMP-binding enzyme family.</text>
</comment>
<protein>
    <submittedName>
        <fullName evidence="5">Alpha/beta fold hydrolase</fullName>
    </submittedName>
</protein>